<keyword evidence="3" id="KW-0460">Magnesium</keyword>
<dbReference type="GO" id="GO:0016787">
    <property type="term" value="F:hydrolase activity"/>
    <property type="evidence" value="ECO:0007669"/>
    <property type="project" value="UniProtKB-KW"/>
</dbReference>
<dbReference type="InterPro" id="IPR036412">
    <property type="entry name" value="HAD-like_sf"/>
</dbReference>
<dbReference type="EC" id="3.1.3.-" evidence="4"/>
<sequence length="157" mass="17539">MTKIYLFDWGNTLMVDFPDQKGKMCDWVKVQAVDGALRTLQELSKSHRVYIATNAADSSETDIKLSFDRVGLSPYISGYFCKANLGIGKGTSEFFHKIINVLNVEPQSIIMVGDTYEKDIEPAISVGIEAIWFNSKCTNHSVSKGVKQINHLLELCT</sequence>
<proteinExistence type="predicted"/>
<dbReference type="Pfam" id="PF00702">
    <property type="entry name" value="Hydrolase"/>
    <property type="match status" value="1"/>
</dbReference>
<name>A0ABV4NHR7_9VIBR</name>
<comment type="caution">
    <text evidence="4">The sequence shown here is derived from an EMBL/GenBank/DDBJ whole genome shotgun (WGS) entry which is preliminary data.</text>
</comment>
<dbReference type="Proteomes" id="UP001570417">
    <property type="component" value="Unassembled WGS sequence"/>
</dbReference>
<dbReference type="InterPro" id="IPR023214">
    <property type="entry name" value="HAD_sf"/>
</dbReference>
<dbReference type="PANTHER" id="PTHR46470">
    <property type="entry name" value="N-ACYLNEURAMINATE-9-PHOSPHATASE"/>
    <property type="match status" value="1"/>
</dbReference>
<keyword evidence="2 4" id="KW-0378">Hydrolase</keyword>
<dbReference type="SUPFAM" id="SSF56784">
    <property type="entry name" value="HAD-like"/>
    <property type="match status" value="1"/>
</dbReference>
<gene>
    <name evidence="4" type="ORF">AB4566_20050</name>
</gene>
<reference evidence="4 5" key="1">
    <citation type="journal article" date="2024" name="ISME J.">
        <title>Tailless and filamentous prophages are predominant in marine Vibrio.</title>
        <authorList>
            <person name="Steensen K."/>
            <person name="Seneca J."/>
            <person name="Bartlau N."/>
            <person name="Yu X.A."/>
            <person name="Hussain F.A."/>
            <person name="Polz M.F."/>
        </authorList>
    </citation>
    <scope>NUCLEOTIDE SEQUENCE [LARGE SCALE GENOMIC DNA]</scope>
    <source>
        <strain evidence="4 5">10N.222.51.A1</strain>
    </source>
</reference>
<protein>
    <submittedName>
        <fullName evidence="4">HAD family hydrolase</fullName>
        <ecNumber evidence="4">3.1.3.-</ecNumber>
    </submittedName>
</protein>
<evidence type="ECO:0000313" key="5">
    <source>
        <dbReference type="Proteomes" id="UP001570417"/>
    </source>
</evidence>
<dbReference type="RefSeq" id="WP_137375754.1">
    <property type="nucleotide sequence ID" value="NZ_AP025491.1"/>
</dbReference>
<dbReference type="InterPro" id="IPR051400">
    <property type="entry name" value="HAD-like_hydrolase"/>
</dbReference>
<accession>A0ABV4NHR7</accession>
<evidence type="ECO:0000256" key="2">
    <source>
        <dbReference type="ARBA" id="ARBA00022801"/>
    </source>
</evidence>
<evidence type="ECO:0000256" key="1">
    <source>
        <dbReference type="ARBA" id="ARBA00022723"/>
    </source>
</evidence>
<dbReference type="Gene3D" id="3.40.50.1000">
    <property type="entry name" value="HAD superfamily/HAD-like"/>
    <property type="match status" value="1"/>
</dbReference>
<evidence type="ECO:0000313" key="4">
    <source>
        <dbReference type="EMBL" id="MFA0570559.1"/>
    </source>
</evidence>
<organism evidence="4 5">
    <name type="scientific">Vibrio gallaecicus</name>
    <dbReference type="NCBI Taxonomy" id="552386"/>
    <lineage>
        <taxon>Bacteria</taxon>
        <taxon>Pseudomonadati</taxon>
        <taxon>Pseudomonadota</taxon>
        <taxon>Gammaproteobacteria</taxon>
        <taxon>Vibrionales</taxon>
        <taxon>Vibrionaceae</taxon>
        <taxon>Vibrio</taxon>
    </lineage>
</organism>
<keyword evidence="1" id="KW-0479">Metal-binding</keyword>
<dbReference type="EMBL" id="JBFRUW010000091">
    <property type="protein sequence ID" value="MFA0570559.1"/>
    <property type="molecule type" value="Genomic_DNA"/>
</dbReference>
<evidence type="ECO:0000256" key="3">
    <source>
        <dbReference type="ARBA" id="ARBA00022842"/>
    </source>
</evidence>
<dbReference type="PANTHER" id="PTHR46470:SF2">
    <property type="entry name" value="GLYCERALDEHYDE 3-PHOSPHATE PHOSPHATASE"/>
    <property type="match status" value="1"/>
</dbReference>
<keyword evidence="5" id="KW-1185">Reference proteome</keyword>